<dbReference type="AlphaFoldDB" id="A0A9D3Z8B9"/>
<dbReference type="EMBL" id="JAIWYP010000014">
    <property type="protein sequence ID" value="KAH3712182.1"/>
    <property type="molecule type" value="Genomic_DNA"/>
</dbReference>
<gene>
    <name evidence="1" type="ORF">DPMN_071861</name>
    <name evidence="2" type="ORF">DPMN_072178</name>
</gene>
<evidence type="ECO:0000313" key="3">
    <source>
        <dbReference type="Proteomes" id="UP000828390"/>
    </source>
</evidence>
<evidence type="ECO:0000313" key="2">
    <source>
        <dbReference type="EMBL" id="KAH3712476.1"/>
    </source>
</evidence>
<protein>
    <submittedName>
        <fullName evidence="1">Uncharacterized protein</fullName>
    </submittedName>
</protein>
<reference evidence="1" key="1">
    <citation type="journal article" date="2019" name="bioRxiv">
        <title>The Genome of the Zebra Mussel, Dreissena polymorpha: A Resource for Invasive Species Research.</title>
        <authorList>
            <person name="McCartney M.A."/>
            <person name="Auch B."/>
            <person name="Kono T."/>
            <person name="Mallez S."/>
            <person name="Zhang Y."/>
            <person name="Obille A."/>
            <person name="Becker A."/>
            <person name="Abrahante J.E."/>
            <person name="Garbe J."/>
            <person name="Badalamenti J.P."/>
            <person name="Herman A."/>
            <person name="Mangelson H."/>
            <person name="Liachko I."/>
            <person name="Sullivan S."/>
            <person name="Sone E.D."/>
            <person name="Koren S."/>
            <person name="Silverstein K.A.T."/>
            <person name="Beckman K.B."/>
            <person name="Gohl D.M."/>
        </authorList>
    </citation>
    <scope>NUCLEOTIDE SEQUENCE</scope>
    <source>
        <strain evidence="1">Duluth1</strain>
        <tissue evidence="1">Whole animal</tissue>
    </source>
</reference>
<accession>A0A9D3Z8B9</accession>
<keyword evidence="3" id="KW-1185">Reference proteome</keyword>
<sequence>MTCKLSPTDVLNTSRESGLLHRCPQPMTCKLTFTRMSTTEDVQAGSSPDVHNRGRSS</sequence>
<name>A0A9D3Z8B9_DREPO</name>
<comment type="caution">
    <text evidence="1">The sequence shown here is derived from an EMBL/GenBank/DDBJ whole genome shotgun (WGS) entry which is preliminary data.</text>
</comment>
<dbReference type="EMBL" id="JAIWYP010000014">
    <property type="protein sequence ID" value="KAH3712476.1"/>
    <property type="molecule type" value="Genomic_DNA"/>
</dbReference>
<dbReference type="Proteomes" id="UP000828390">
    <property type="component" value="Unassembled WGS sequence"/>
</dbReference>
<proteinExistence type="predicted"/>
<organism evidence="1 3">
    <name type="scientific">Dreissena polymorpha</name>
    <name type="common">Zebra mussel</name>
    <name type="synonym">Mytilus polymorpha</name>
    <dbReference type="NCBI Taxonomy" id="45954"/>
    <lineage>
        <taxon>Eukaryota</taxon>
        <taxon>Metazoa</taxon>
        <taxon>Spiralia</taxon>
        <taxon>Lophotrochozoa</taxon>
        <taxon>Mollusca</taxon>
        <taxon>Bivalvia</taxon>
        <taxon>Autobranchia</taxon>
        <taxon>Heteroconchia</taxon>
        <taxon>Euheterodonta</taxon>
        <taxon>Imparidentia</taxon>
        <taxon>Neoheterodontei</taxon>
        <taxon>Myida</taxon>
        <taxon>Dreissenoidea</taxon>
        <taxon>Dreissenidae</taxon>
        <taxon>Dreissena</taxon>
    </lineage>
</organism>
<evidence type="ECO:0000313" key="1">
    <source>
        <dbReference type="EMBL" id="KAH3712182.1"/>
    </source>
</evidence>
<reference evidence="1" key="2">
    <citation type="submission" date="2020-11" db="EMBL/GenBank/DDBJ databases">
        <authorList>
            <person name="McCartney M.A."/>
            <person name="Auch B."/>
            <person name="Kono T."/>
            <person name="Mallez S."/>
            <person name="Becker A."/>
            <person name="Gohl D.M."/>
            <person name="Silverstein K.A.T."/>
            <person name="Koren S."/>
            <person name="Bechman K.B."/>
            <person name="Herman A."/>
            <person name="Abrahante J.E."/>
            <person name="Garbe J."/>
        </authorList>
    </citation>
    <scope>NUCLEOTIDE SEQUENCE</scope>
    <source>
        <strain evidence="1">Duluth1</strain>
        <tissue evidence="1">Whole animal</tissue>
    </source>
</reference>